<protein>
    <submittedName>
        <fullName evidence="3">Tetratricopeptide repeat protein</fullName>
    </submittedName>
</protein>
<proteinExistence type="predicted"/>
<evidence type="ECO:0000313" key="4">
    <source>
        <dbReference type="Proteomes" id="UP000293162"/>
    </source>
</evidence>
<dbReference type="Gene3D" id="1.25.40.10">
    <property type="entry name" value="Tetratricopeptide repeat domain"/>
    <property type="match status" value="1"/>
</dbReference>
<name>A0A4Q5LXK9_9BACT</name>
<dbReference type="AlphaFoldDB" id="A0A4Q5LXK9"/>
<comment type="caution">
    <text evidence="3">The sequence shown here is derived from an EMBL/GenBank/DDBJ whole genome shotgun (WGS) entry which is preliminary data.</text>
</comment>
<dbReference type="InterPro" id="IPR019734">
    <property type="entry name" value="TPR_rpt"/>
</dbReference>
<dbReference type="SMART" id="SM00028">
    <property type="entry name" value="TPR"/>
    <property type="match status" value="4"/>
</dbReference>
<feature type="repeat" description="TPR" evidence="1">
    <location>
        <begin position="225"/>
        <end position="258"/>
    </location>
</feature>
<dbReference type="InterPro" id="IPR009671">
    <property type="entry name" value="RraB_dom"/>
</dbReference>
<dbReference type="InterPro" id="IPR011990">
    <property type="entry name" value="TPR-like_helical_dom_sf"/>
</dbReference>
<dbReference type="PANTHER" id="PTHR44998">
    <property type="match status" value="1"/>
</dbReference>
<evidence type="ECO:0000256" key="1">
    <source>
        <dbReference type="PROSITE-ProRule" id="PRU00339"/>
    </source>
</evidence>
<dbReference type="Pfam" id="PF00515">
    <property type="entry name" value="TPR_1"/>
    <property type="match status" value="1"/>
</dbReference>
<organism evidence="3 4">
    <name type="scientific">Emticicia agri</name>
    <dbReference type="NCBI Taxonomy" id="2492393"/>
    <lineage>
        <taxon>Bacteria</taxon>
        <taxon>Pseudomonadati</taxon>
        <taxon>Bacteroidota</taxon>
        <taxon>Cytophagia</taxon>
        <taxon>Cytophagales</taxon>
        <taxon>Leadbetterellaceae</taxon>
        <taxon>Emticicia</taxon>
    </lineage>
</organism>
<keyword evidence="4" id="KW-1185">Reference proteome</keyword>
<evidence type="ECO:0000259" key="2">
    <source>
        <dbReference type="Pfam" id="PF06877"/>
    </source>
</evidence>
<keyword evidence="1" id="KW-0802">TPR repeat</keyword>
<dbReference type="EMBL" id="SEWF01000026">
    <property type="protein sequence ID" value="RYU94369.1"/>
    <property type="molecule type" value="Genomic_DNA"/>
</dbReference>
<dbReference type="Pfam" id="PF13432">
    <property type="entry name" value="TPR_16"/>
    <property type="match status" value="1"/>
</dbReference>
<feature type="repeat" description="TPR" evidence="1">
    <location>
        <begin position="259"/>
        <end position="292"/>
    </location>
</feature>
<gene>
    <name evidence="3" type="ORF">EWM59_17140</name>
</gene>
<evidence type="ECO:0000313" key="3">
    <source>
        <dbReference type="EMBL" id="RYU94369.1"/>
    </source>
</evidence>
<dbReference type="Proteomes" id="UP000293162">
    <property type="component" value="Unassembled WGS sequence"/>
</dbReference>
<dbReference type="PANTHER" id="PTHR44998:SF1">
    <property type="entry name" value="UDP-N-ACETYLGLUCOSAMINE--PEPTIDE N-ACETYLGLUCOSAMINYLTRANSFERASE 110 KDA SUBUNIT"/>
    <property type="match status" value="1"/>
</dbReference>
<dbReference type="OrthoDB" id="9769030at2"/>
<dbReference type="Pfam" id="PF06877">
    <property type="entry name" value="RraB"/>
    <property type="match status" value="1"/>
</dbReference>
<accession>A0A4Q5LXK9</accession>
<feature type="domain" description="Regulator of ribonuclease activity B" evidence="2">
    <location>
        <begin position="42"/>
        <end position="135"/>
    </location>
</feature>
<sequence length="303" mass="34424">MINSIIKNLSLHKSGISFGFWAISVMPLVSLGQKCNHASEVQTLFTHLKNNGFNEEEPVDYHYYFIDSDPKDIAHLKEVLINQDYQYIGIAKVKGKFQLEVRKKEAHTAGSAIERGKELKALANANNVEIFDGFELKMDNNANEEVDLTEEINKIPPPQLFKKAMEFYTRNDTEKALVAFDRCISLGINPEMSYYKRGNCKTALGNVNGAIADLESVVRFNPKHYEANFNLGGLYLDKENYDMAINYYQKAVTSNPQSDNGFYRLAEAYQKKGQKKMALQYCEKSLAVNPDNAYAKELLKKLD</sequence>
<reference evidence="3 4" key="1">
    <citation type="submission" date="2019-02" db="EMBL/GenBank/DDBJ databases">
        <title>Bacterial novel species Emticicia sp. 17J42-9 isolated from soil.</title>
        <authorList>
            <person name="Jung H.-Y."/>
        </authorList>
    </citation>
    <scope>NUCLEOTIDE SEQUENCE [LARGE SCALE GENOMIC DNA]</scope>
    <source>
        <strain evidence="3 4">17J42-9</strain>
    </source>
</reference>
<dbReference type="SUPFAM" id="SSF48452">
    <property type="entry name" value="TPR-like"/>
    <property type="match status" value="1"/>
</dbReference>
<dbReference type="PROSITE" id="PS50293">
    <property type="entry name" value="TPR_REGION"/>
    <property type="match status" value="1"/>
</dbReference>
<dbReference type="RefSeq" id="WP_130022458.1">
    <property type="nucleotide sequence ID" value="NZ_SEWF01000026.1"/>
</dbReference>
<dbReference type="PROSITE" id="PS50005">
    <property type="entry name" value="TPR"/>
    <property type="match status" value="2"/>
</dbReference>